<dbReference type="EMBL" id="JAVHJO010000015">
    <property type="protein sequence ID" value="KAK6527416.1"/>
    <property type="molecule type" value="Genomic_DNA"/>
</dbReference>
<feature type="compositionally biased region" description="Polar residues" evidence="1">
    <location>
        <begin position="1"/>
        <end position="14"/>
    </location>
</feature>
<sequence>MTSALIKQDAQSAPQHLKDLSEEDFRDTNIEIPGISAHKRTSLDQVIREIAALGNTTSPNDTVDPKCLNNLALLYGAQFEYTKMASDSDRAIDIARTALAATSLGGESRAATLSILSALFIIRFTISRGAQNLTRAIEFAKESIEATSSTDPLMSLRRRNLKLLLHPHLFISRIKSHSDLDSHISAVTMAAEVCTIADADAISMLGSLIILLVLRKDSNPILANIEPIIDVCEQRLAMISKEHHAEEAETLGILADSAYDRYKITRSIENLDKSIEATKKVLVAENSGHFAWLERLDLLIDLMRYRHEASKASSEEYLELATRLTRLRQEMPQTSGLAIAVSSTRFIEHLRQWCTPTLDLKKYRHTLWAAETLLAVSPHDYPQYHIMRLASGLYSTVYQNHSGSIEDLHRAIDLTTQCVDIERYRDSNNSNVGLRELLGLESPFDAIDSLNKIRNALIEFRSENDNNALPGNPSNMVVLAKLLQERYRRTARKSDIIFSIKILIHILTSEGARDYRVLRLLSAGYRRRYEGSGQLAEYLNHNIEFTTMVSDSITISHPLYCEFLSELGHQLWDQYKLEKNQSDLQKAISVMGEVLKATDVGNPKRCGYLCKQRLNLFSRFLLKRDQKDLELSRKYSKESWKCPDRLKTDRIRAGAMFTHGLIKQSKWENTYEIYRKIASLFTTISSQSLRHVDAYLKLQHHKRLGSDAAAISLSAGIEPSEVLRTLELYRGVILSTMLETRVDFSDLQTQHPNLAASLVSRREQLNSFIEVDSVLKNEAKYTKIRESTRLHSEAEETYKTLLKEICAQPGFADFLEPLNASEMMATAKLGPIAVINISPYRCNAFLITKDSVTSTELHKLNYDEIESKITQMRSNNKFKA</sequence>
<evidence type="ECO:0000256" key="1">
    <source>
        <dbReference type="SAM" id="MobiDB-lite"/>
    </source>
</evidence>
<keyword evidence="3" id="KW-1185">Reference proteome</keyword>
<gene>
    <name evidence="2" type="ORF">TWF694_004405</name>
</gene>
<evidence type="ECO:0000313" key="3">
    <source>
        <dbReference type="Proteomes" id="UP001365542"/>
    </source>
</evidence>
<reference evidence="2 3" key="1">
    <citation type="submission" date="2019-10" db="EMBL/GenBank/DDBJ databases">
        <authorList>
            <person name="Palmer J.M."/>
        </authorList>
    </citation>
    <scope>NUCLEOTIDE SEQUENCE [LARGE SCALE GENOMIC DNA]</scope>
    <source>
        <strain evidence="2 3">TWF694</strain>
    </source>
</reference>
<name>A0AAV9WV13_9PEZI</name>
<organism evidence="2 3">
    <name type="scientific">Orbilia ellipsospora</name>
    <dbReference type="NCBI Taxonomy" id="2528407"/>
    <lineage>
        <taxon>Eukaryota</taxon>
        <taxon>Fungi</taxon>
        <taxon>Dikarya</taxon>
        <taxon>Ascomycota</taxon>
        <taxon>Pezizomycotina</taxon>
        <taxon>Orbiliomycetes</taxon>
        <taxon>Orbiliales</taxon>
        <taxon>Orbiliaceae</taxon>
        <taxon>Orbilia</taxon>
    </lineage>
</organism>
<proteinExistence type="predicted"/>
<protein>
    <submittedName>
        <fullName evidence="2">Uncharacterized protein</fullName>
    </submittedName>
</protein>
<evidence type="ECO:0000313" key="2">
    <source>
        <dbReference type="EMBL" id="KAK6527416.1"/>
    </source>
</evidence>
<dbReference type="AlphaFoldDB" id="A0AAV9WV13"/>
<comment type="caution">
    <text evidence="2">The sequence shown here is derived from an EMBL/GenBank/DDBJ whole genome shotgun (WGS) entry which is preliminary data.</text>
</comment>
<accession>A0AAV9WV13</accession>
<feature type="region of interest" description="Disordered" evidence="1">
    <location>
        <begin position="1"/>
        <end position="22"/>
    </location>
</feature>
<dbReference type="Proteomes" id="UP001365542">
    <property type="component" value="Unassembled WGS sequence"/>
</dbReference>